<dbReference type="GO" id="GO:0016787">
    <property type="term" value="F:hydrolase activity"/>
    <property type="evidence" value="ECO:0007669"/>
    <property type="project" value="UniProtKB-KW"/>
</dbReference>
<evidence type="ECO:0000313" key="3">
    <source>
        <dbReference type="Proteomes" id="UP000694257"/>
    </source>
</evidence>
<keyword evidence="3" id="KW-1185">Reference proteome</keyword>
<accession>A0ABX8S1N8</accession>
<dbReference type="Proteomes" id="UP000694257">
    <property type="component" value="Chromosome"/>
</dbReference>
<evidence type="ECO:0000313" key="2">
    <source>
        <dbReference type="EMBL" id="QXN95713.1"/>
    </source>
</evidence>
<dbReference type="EMBL" id="CP078145">
    <property type="protein sequence ID" value="QXN95713.1"/>
    <property type="molecule type" value="Genomic_DNA"/>
</dbReference>
<proteinExistence type="inferred from homology"/>
<evidence type="ECO:0000256" key="1">
    <source>
        <dbReference type="ARBA" id="ARBA00008645"/>
    </source>
</evidence>
<keyword evidence="2" id="KW-0378">Hydrolase</keyword>
<reference evidence="2 3" key="1">
    <citation type="submission" date="2021-07" db="EMBL/GenBank/DDBJ databases">
        <title>Whole Genome Sequence of Nocardia Iowensis.</title>
        <authorList>
            <person name="Lamm A."/>
            <person name="Collins-Fairclough A.M."/>
            <person name="Bunk B."/>
            <person name="Sproer C."/>
        </authorList>
    </citation>
    <scope>NUCLEOTIDE SEQUENCE [LARGE SCALE GENOMIC DNA]</scope>
    <source>
        <strain evidence="2 3">NRRL 5646</strain>
    </source>
</reference>
<protein>
    <submittedName>
        <fullName evidence="2">Dienelactone hydrolase family protein</fullName>
    </submittedName>
</protein>
<dbReference type="PANTHER" id="PTHR22946">
    <property type="entry name" value="DIENELACTONE HYDROLASE DOMAIN-CONTAINING PROTEIN-RELATED"/>
    <property type="match status" value="1"/>
</dbReference>
<sequence length="236" mass="25234">MRPFVLPVAEVRRERAGAIDIYRPQEINGEPEPIIVFVPGGPLPPDLQAMPRDWPVFVGYGSLAAAHGAVGITVEHHLYSLDDYAAAADEVAAAVDTARNLPGVGPDRVALWFFSGGGLLSADWLRMPPSWLRCVAASYPVLAPLPGWRVDARFDPVAALASATGLPILLTRVGRERPEIAATVAAFSAAATRHRAELEVIDVPDAHHAFDTIDDTDASRTAISRAMSWVTSTLSA</sequence>
<dbReference type="InterPro" id="IPR050261">
    <property type="entry name" value="FrsA_esterase"/>
</dbReference>
<gene>
    <name evidence="2" type="ORF">KV110_22805</name>
</gene>
<comment type="similarity">
    <text evidence="1">Belongs to the AB hydrolase superfamily.</text>
</comment>
<name>A0ABX8S1N8_NOCIO</name>
<organism evidence="2 3">
    <name type="scientific">Nocardia iowensis</name>
    <dbReference type="NCBI Taxonomy" id="204891"/>
    <lineage>
        <taxon>Bacteria</taxon>
        <taxon>Bacillati</taxon>
        <taxon>Actinomycetota</taxon>
        <taxon>Actinomycetes</taxon>
        <taxon>Mycobacteriales</taxon>
        <taxon>Nocardiaceae</taxon>
        <taxon>Nocardia</taxon>
    </lineage>
</organism>